<keyword evidence="3 6" id="KW-0347">Helicase</keyword>
<reference evidence="6 7" key="1">
    <citation type="journal article" date="2021" name="Mol. Plant">
        <title>Genomic insights into the fast growth of paulownias and the formation of Paulownia witches' broom.</title>
        <authorList>
            <person name="Cao Y."/>
            <person name="Sun G."/>
            <person name="Zhai X."/>
            <person name="Xu P."/>
            <person name="Ma L."/>
            <person name="Deng M."/>
            <person name="Zhao Z."/>
            <person name="Yang H."/>
            <person name="Dong Y."/>
            <person name="Shang Z."/>
            <person name="Lv Y."/>
            <person name="Yan L."/>
            <person name="Liu H."/>
            <person name="Cao X."/>
            <person name="Li B."/>
            <person name="Wang Z."/>
            <person name="Zhao X."/>
            <person name="Yu H."/>
            <person name="Wang F."/>
            <person name="Ma W."/>
            <person name="Huang J."/>
            <person name="Fan G."/>
        </authorList>
    </citation>
    <scope>NUCLEOTIDE SEQUENCE [LARGE SCALE GENOMIC DNA]</scope>
    <source>
        <strain evidence="6 7">Zhengzhou</strain>
    </source>
</reference>
<keyword evidence="1 3" id="KW-0235">DNA replication</keyword>
<accession>A0ABX8TNC0</accession>
<comment type="catalytic activity">
    <reaction evidence="3">
        <text>ATP + H2O = ADP + phosphate + H(+)</text>
        <dbReference type="Rhea" id="RHEA:13065"/>
        <dbReference type="ChEBI" id="CHEBI:15377"/>
        <dbReference type="ChEBI" id="CHEBI:15378"/>
        <dbReference type="ChEBI" id="CHEBI:30616"/>
        <dbReference type="ChEBI" id="CHEBI:43474"/>
        <dbReference type="ChEBI" id="CHEBI:456216"/>
        <dbReference type="EC" id="5.6.2.3"/>
    </reaction>
</comment>
<dbReference type="PROSITE" id="PS51199">
    <property type="entry name" value="SF4_HELICASE"/>
    <property type="match status" value="1"/>
</dbReference>
<dbReference type="PANTHER" id="PTHR30153">
    <property type="entry name" value="REPLICATIVE DNA HELICASE DNAB"/>
    <property type="match status" value="1"/>
</dbReference>
<dbReference type="InterPro" id="IPR007693">
    <property type="entry name" value="DNA_helicase_DnaB-like_N"/>
</dbReference>
<keyword evidence="4" id="KW-0175">Coiled coil</keyword>
<dbReference type="InterPro" id="IPR013173">
    <property type="entry name" value="DNA_primase_DnaG_DnaB-bd_dom"/>
</dbReference>
<sequence length="432" mass="49817">MIEAERALLGVVLLNPEIISSVFNEITETDFYGPHNKYIFKAMKILHQNNKEIDYASISAILENEKLLKQIGGIDYLNELSDLTPSPRHLETYIDLIKETSLKREIGVIIAKLSQIARSKIAPQEILELIETNTAKLRKKLTPKFKDLKSCVSKVIKDILENHNKNNLVGVKTGFNNIDDLIGGFKPGQLNILAVRTGMGKTAFMLNLAVNIAKVFQNIPKKHNILIFSLEMTSEELIKRLISCESQISIKKMEQQKLNREEKLQLLQTEEKLSELNILIDDDRNTKIEEVKRKCRQLKFHQGLDIVFIDYLHLLRDDQFLNLNQAIGIITRELKKLAMEIQIPIIALSQMNRPTLMRESKIPNLSDLRDSGSIEQDADMVMFLHRESYYEKDQFTNVVEDFTQFIVAKNRSGKLGQCYFNFDKEIQRIEEK</sequence>
<keyword evidence="3" id="KW-0639">Primosome</keyword>
<evidence type="ECO:0000256" key="1">
    <source>
        <dbReference type="ARBA" id="ARBA00022705"/>
    </source>
</evidence>
<name>A0ABX8TNC0_9MOLU</name>
<dbReference type="InterPro" id="IPR007694">
    <property type="entry name" value="DNA_helicase_DnaB-like_C"/>
</dbReference>
<protein>
    <recommendedName>
        <fullName evidence="2 3">Replicative DNA helicase</fullName>
        <ecNumber evidence="2 3">5.6.2.3</ecNumber>
    </recommendedName>
</protein>
<dbReference type="NCBIfam" id="TIGR00665">
    <property type="entry name" value="DnaB"/>
    <property type="match status" value="1"/>
</dbReference>
<organism evidence="6 7">
    <name type="scientific">Paulownia witches'-broom phytoplasma</name>
    <dbReference type="NCBI Taxonomy" id="39647"/>
    <lineage>
        <taxon>Bacteria</taxon>
        <taxon>Bacillati</taxon>
        <taxon>Mycoplasmatota</taxon>
        <taxon>Mollicutes</taxon>
        <taxon>Acholeplasmatales</taxon>
        <taxon>Acholeplasmataceae</taxon>
        <taxon>Candidatus Phytoplasma</taxon>
        <taxon>16SrI (Aster yellows group)</taxon>
    </lineage>
</organism>
<dbReference type="Pfam" id="PF00772">
    <property type="entry name" value="DnaB"/>
    <property type="match status" value="1"/>
</dbReference>
<evidence type="ECO:0000256" key="3">
    <source>
        <dbReference type="RuleBase" id="RU362085"/>
    </source>
</evidence>
<feature type="domain" description="SF4 helicase" evidence="5">
    <location>
        <begin position="164"/>
        <end position="432"/>
    </location>
</feature>
<evidence type="ECO:0000256" key="2">
    <source>
        <dbReference type="NCBIfam" id="TIGR00665"/>
    </source>
</evidence>
<comment type="function">
    <text evidence="3">The main replicative DNA helicase, it participates in initiation and elongation during chromosome replication. Travels ahead of the DNA replisome, separating dsDNA into templates for DNA synthesis. A processive ATP-dependent 5'-3' DNA helicase it has DNA-dependent ATPase activity.</text>
</comment>
<keyword evidence="7" id="KW-1185">Reference proteome</keyword>
<evidence type="ECO:0000259" key="5">
    <source>
        <dbReference type="PROSITE" id="PS51199"/>
    </source>
</evidence>
<dbReference type="RefSeq" id="WP_219474664.1">
    <property type="nucleotide sequence ID" value="NZ_CP066882.1"/>
</dbReference>
<evidence type="ECO:0000313" key="7">
    <source>
        <dbReference type="Proteomes" id="UP000825369"/>
    </source>
</evidence>
<dbReference type="PANTHER" id="PTHR30153:SF2">
    <property type="entry name" value="REPLICATIVE DNA HELICASE"/>
    <property type="match status" value="1"/>
</dbReference>
<dbReference type="GO" id="GO:0003678">
    <property type="term" value="F:DNA helicase activity"/>
    <property type="evidence" value="ECO:0007669"/>
    <property type="project" value="UniProtKB-EC"/>
</dbReference>
<proteinExistence type="inferred from homology"/>
<dbReference type="EC" id="5.6.2.3" evidence="2 3"/>
<comment type="similarity">
    <text evidence="3">Belongs to the helicase family. DnaB subfamily.</text>
</comment>
<evidence type="ECO:0000313" key="6">
    <source>
        <dbReference type="EMBL" id="QYC30909.1"/>
    </source>
</evidence>
<keyword evidence="3" id="KW-0067">ATP-binding</keyword>
<gene>
    <name evidence="6" type="primary">dnaB</name>
    <name evidence="6" type="ORF">HGD80_04050</name>
</gene>
<dbReference type="SMART" id="SM00766">
    <property type="entry name" value="DnaG_DnaB_bind"/>
    <property type="match status" value="1"/>
</dbReference>
<dbReference type="Pfam" id="PF03796">
    <property type="entry name" value="DnaB_C"/>
    <property type="match status" value="1"/>
</dbReference>
<dbReference type="GO" id="GO:0016787">
    <property type="term" value="F:hydrolase activity"/>
    <property type="evidence" value="ECO:0007669"/>
    <property type="project" value="UniProtKB-KW"/>
</dbReference>
<keyword evidence="3 6" id="KW-0378">Hydrolase</keyword>
<keyword evidence="3" id="KW-0547">Nucleotide-binding</keyword>
<evidence type="ECO:0000256" key="4">
    <source>
        <dbReference type="SAM" id="Coils"/>
    </source>
</evidence>
<dbReference type="CDD" id="cd00984">
    <property type="entry name" value="DnaB_C"/>
    <property type="match status" value="1"/>
</dbReference>
<feature type="coiled-coil region" evidence="4">
    <location>
        <begin position="250"/>
        <end position="279"/>
    </location>
</feature>
<keyword evidence="3" id="KW-0238">DNA-binding</keyword>
<dbReference type="EMBL" id="CP066882">
    <property type="protein sequence ID" value="QYC30909.1"/>
    <property type="molecule type" value="Genomic_DNA"/>
</dbReference>
<dbReference type="Proteomes" id="UP000825369">
    <property type="component" value="Chromosome"/>
</dbReference>
<dbReference type="InterPro" id="IPR007692">
    <property type="entry name" value="DNA_helicase_DnaB"/>
</dbReference>